<name>A0A369BG38_9FIRM</name>
<dbReference type="OrthoDB" id="646010at2"/>
<evidence type="ECO:0000313" key="1">
    <source>
        <dbReference type="EMBL" id="RCX19437.1"/>
    </source>
</evidence>
<accession>A0A369BG38</accession>
<proteinExistence type="predicted"/>
<dbReference type="AlphaFoldDB" id="A0A369BG38"/>
<dbReference type="EMBL" id="QPJT01000003">
    <property type="protein sequence ID" value="RCX19437.1"/>
    <property type="molecule type" value="Genomic_DNA"/>
</dbReference>
<evidence type="ECO:0000313" key="2">
    <source>
        <dbReference type="Proteomes" id="UP000253034"/>
    </source>
</evidence>
<gene>
    <name evidence="1" type="ORF">DFR58_103183</name>
</gene>
<protein>
    <submittedName>
        <fullName evidence="1">Uncharacterized protein</fullName>
    </submittedName>
</protein>
<organism evidence="1 2">
    <name type="scientific">Anaerobacterium chartisolvens</name>
    <dbReference type="NCBI Taxonomy" id="1297424"/>
    <lineage>
        <taxon>Bacteria</taxon>
        <taxon>Bacillati</taxon>
        <taxon>Bacillota</taxon>
        <taxon>Clostridia</taxon>
        <taxon>Eubacteriales</taxon>
        <taxon>Oscillospiraceae</taxon>
        <taxon>Anaerobacterium</taxon>
    </lineage>
</organism>
<sequence length="247" mass="26124">MANINWNDGRLITLGEGQGATCTVLNKGQLYGLVFYNSAGNDTGADVTIVWGNGNPPETIHVPGTTGNQGLASVFFLNGTDTTTVSATVLPNQPGAQVQTYIASVKMPVNTSGINNISLPADSTPHSFNKFTRYYTVPASHWYNVQINSNINQFISVLFTEQKATVYVVNAAGDISSFITGVGSAKSLSQYSIVTSAYQTISQPIIGNGSQYVFVNADSVQDSQSATIAFTSLSALYAAHDEAEKSA</sequence>
<comment type="caution">
    <text evidence="1">The sequence shown here is derived from an EMBL/GenBank/DDBJ whole genome shotgun (WGS) entry which is preliminary data.</text>
</comment>
<dbReference type="RefSeq" id="WP_114296496.1">
    <property type="nucleotide sequence ID" value="NZ_QPJT01000003.1"/>
</dbReference>
<keyword evidence="2" id="KW-1185">Reference proteome</keyword>
<reference evidence="1 2" key="1">
    <citation type="submission" date="2018-07" db="EMBL/GenBank/DDBJ databases">
        <title>Genomic Encyclopedia of Type Strains, Phase IV (KMG-IV): sequencing the most valuable type-strain genomes for metagenomic binning, comparative biology and taxonomic classification.</title>
        <authorList>
            <person name="Goeker M."/>
        </authorList>
    </citation>
    <scope>NUCLEOTIDE SEQUENCE [LARGE SCALE GENOMIC DNA]</scope>
    <source>
        <strain evidence="1 2">DSM 27016</strain>
    </source>
</reference>
<dbReference type="Proteomes" id="UP000253034">
    <property type="component" value="Unassembled WGS sequence"/>
</dbReference>